<keyword evidence="1" id="KW-0812">Transmembrane</keyword>
<feature type="transmembrane region" description="Helical" evidence="1">
    <location>
        <begin position="228"/>
        <end position="245"/>
    </location>
</feature>
<feature type="transmembrane region" description="Helical" evidence="1">
    <location>
        <begin position="257"/>
        <end position="279"/>
    </location>
</feature>
<feature type="transmembrane region" description="Helical" evidence="1">
    <location>
        <begin position="58"/>
        <end position="83"/>
    </location>
</feature>
<dbReference type="EMBL" id="LJIJ01000007">
    <property type="protein sequence ID" value="ODN06317.1"/>
    <property type="molecule type" value="Genomic_DNA"/>
</dbReference>
<evidence type="ECO:0000313" key="3">
    <source>
        <dbReference type="Proteomes" id="UP000094527"/>
    </source>
</evidence>
<feature type="transmembrane region" description="Helical" evidence="1">
    <location>
        <begin position="285"/>
        <end position="310"/>
    </location>
</feature>
<dbReference type="AlphaFoldDB" id="A0A1D2NM54"/>
<gene>
    <name evidence="2" type="ORF">Ocin01_00363</name>
</gene>
<feature type="transmembrane region" description="Helical" evidence="1">
    <location>
        <begin position="90"/>
        <end position="112"/>
    </location>
</feature>
<evidence type="ECO:0008006" key="4">
    <source>
        <dbReference type="Google" id="ProtNLM"/>
    </source>
</evidence>
<proteinExistence type="predicted"/>
<reference evidence="2 3" key="1">
    <citation type="journal article" date="2016" name="Genome Biol. Evol.">
        <title>Gene Family Evolution Reflects Adaptation to Soil Environmental Stressors in the Genome of the Collembolan Orchesella cincta.</title>
        <authorList>
            <person name="Faddeeva-Vakhrusheva A."/>
            <person name="Derks M.F."/>
            <person name="Anvar S.Y."/>
            <person name="Agamennone V."/>
            <person name="Suring W."/>
            <person name="Smit S."/>
            <person name="van Straalen N.M."/>
            <person name="Roelofs D."/>
        </authorList>
    </citation>
    <scope>NUCLEOTIDE SEQUENCE [LARGE SCALE GENOMIC DNA]</scope>
    <source>
        <tissue evidence="2">Mixed pool</tissue>
    </source>
</reference>
<evidence type="ECO:0000256" key="1">
    <source>
        <dbReference type="SAM" id="Phobius"/>
    </source>
</evidence>
<keyword evidence="1" id="KW-1133">Transmembrane helix</keyword>
<sequence length="326" mass="38037">MKPLFFQKMEFFRFGLPLGVALILSALVETTISAYEVYMDVGSVFIIHWNTPLWELLSTWTVMLLNTILFLQVIADVLCLWYGTIFKGNWIALLSWIVMTSISVLTLSVVWVHHVVSERSSGNALWSAIYTVTLYTLFYVYLMFIAIQCLPHLRDQLLEEIQPIGKGFSCLWRYFARNAAVGARLLLTAEVILNVYFFLSRKLPPVLFDRFYSGHEDDDSVPILLEEYYIRALRLVIAFVGIVFVHMDKQKWMKMWCMAYAVPLVASFIIFFYMAFQWIAEHEVLTYGFFIFFAVNISFRFIVFLVCLLYSNPHDSNPFSFVTEFN</sequence>
<comment type="caution">
    <text evidence="2">The sequence shown here is derived from an EMBL/GenBank/DDBJ whole genome shotgun (WGS) entry which is preliminary data.</text>
</comment>
<dbReference type="Proteomes" id="UP000094527">
    <property type="component" value="Unassembled WGS sequence"/>
</dbReference>
<dbReference type="OMA" id="FIIHWNT"/>
<feature type="transmembrane region" description="Helical" evidence="1">
    <location>
        <begin position="124"/>
        <end position="147"/>
    </location>
</feature>
<dbReference type="OrthoDB" id="8265277at2759"/>
<feature type="transmembrane region" description="Helical" evidence="1">
    <location>
        <begin position="181"/>
        <end position="199"/>
    </location>
</feature>
<accession>A0A1D2NM54</accession>
<protein>
    <recommendedName>
        <fullName evidence="4">Transmembrane protein</fullName>
    </recommendedName>
</protein>
<keyword evidence="3" id="KW-1185">Reference proteome</keyword>
<organism evidence="2 3">
    <name type="scientific">Orchesella cincta</name>
    <name type="common">Springtail</name>
    <name type="synonym">Podura cincta</name>
    <dbReference type="NCBI Taxonomy" id="48709"/>
    <lineage>
        <taxon>Eukaryota</taxon>
        <taxon>Metazoa</taxon>
        <taxon>Ecdysozoa</taxon>
        <taxon>Arthropoda</taxon>
        <taxon>Hexapoda</taxon>
        <taxon>Collembola</taxon>
        <taxon>Entomobryomorpha</taxon>
        <taxon>Entomobryoidea</taxon>
        <taxon>Orchesellidae</taxon>
        <taxon>Orchesellinae</taxon>
        <taxon>Orchesella</taxon>
    </lineage>
</organism>
<keyword evidence="1" id="KW-0472">Membrane</keyword>
<evidence type="ECO:0000313" key="2">
    <source>
        <dbReference type="EMBL" id="ODN06317.1"/>
    </source>
</evidence>
<name>A0A1D2NM54_ORCCI</name>